<dbReference type="InterPro" id="IPR036953">
    <property type="entry name" value="GreA/GreB_C_sf"/>
</dbReference>
<accession>A0A1F6VSE5</accession>
<evidence type="ECO:0000256" key="3">
    <source>
        <dbReference type="ARBA" id="ARBA00023015"/>
    </source>
</evidence>
<keyword evidence="5 8" id="KW-0804">Transcription</keyword>
<dbReference type="GO" id="GO:0070063">
    <property type="term" value="F:RNA polymerase binding"/>
    <property type="evidence" value="ECO:0007669"/>
    <property type="project" value="InterPro"/>
</dbReference>
<dbReference type="GO" id="GO:0003677">
    <property type="term" value="F:DNA binding"/>
    <property type="evidence" value="ECO:0007669"/>
    <property type="project" value="UniProtKB-UniRule"/>
</dbReference>
<dbReference type="SUPFAM" id="SSF46557">
    <property type="entry name" value="GreA transcript cleavage protein, N-terminal domain"/>
    <property type="match status" value="1"/>
</dbReference>
<evidence type="ECO:0000256" key="8">
    <source>
        <dbReference type="HAMAP-Rule" id="MF_00105"/>
    </source>
</evidence>
<dbReference type="Proteomes" id="UP000179686">
    <property type="component" value="Unassembled WGS sequence"/>
</dbReference>
<dbReference type="AlphaFoldDB" id="A0A1F6VSE5"/>
<dbReference type="Pfam" id="PF03449">
    <property type="entry name" value="GreA_GreB_N"/>
    <property type="match status" value="1"/>
</dbReference>
<dbReference type="EMBL" id="MFUC01000004">
    <property type="protein sequence ID" value="OGI72568.1"/>
    <property type="molecule type" value="Genomic_DNA"/>
</dbReference>
<evidence type="ECO:0000313" key="12">
    <source>
        <dbReference type="EMBL" id="OGI72568.1"/>
    </source>
</evidence>
<evidence type="ECO:0000256" key="1">
    <source>
        <dbReference type="ARBA" id="ARBA00008213"/>
    </source>
</evidence>
<gene>
    <name evidence="8" type="primary">greA</name>
    <name evidence="12" type="ORF">A3J61_01205</name>
</gene>
<comment type="function">
    <text evidence="6 8 9">Necessary for efficient RNA polymerase transcription elongation past template-encoded arresting sites. The arresting sites in DNA have the property of trapping a certain fraction of elongating RNA polymerases that pass through, resulting in locked ternary complexes. Cleavage of the nascent transcript by cleavage factors such as GreA or GreB allows the resumption of elongation from the new 3'terminus. GreA releases sequences of 2 to 3 nucleotides.</text>
</comment>
<dbReference type="PIRSF" id="PIRSF006092">
    <property type="entry name" value="GreA_GreB"/>
    <property type="match status" value="1"/>
</dbReference>
<evidence type="ECO:0000256" key="6">
    <source>
        <dbReference type="ARBA" id="ARBA00024916"/>
    </source>
</evidence>
<name>A0A1F6VSE5_9BACT</name>
<dbReference type="SUPFAM" id="SSF54534">
    <property type="entry name" value="FKBP-like"/>
    <property type="match status" value="1"/>
</dbReference>
<dbReference type="FunFam" id="3.10.50.30:FF:000001">
    <property type="entry name" value="Transcription elongation factor GreA"/>
    <property type="match status" value="1"/>
</dbReference>
<dbReference type="FunFam" id="1.10.287.180:FF:000001">
    <property type="entry name" value="Transcription elongation factor GreA"/>
    <property type="match status" value="1"/>
</dbReference>
<dbReference type="PANTHER" id="PTHR30437:SF4">
    <property type="entry name" value="TRANSCRIPTION ELONGATION FACTOR GREA"/>
    <property type="match status" value="1"/>
</dbReference>
<comment type="similarity">
    <text evidence="1 8 9">Belongs to the GreA/GreB family.</text>
</comment>
<evidence type="ECO:0000256" key="5">
    <source>
        <dbReference type="ARBA" id="ARBA00023163"/>
    </source>
</evidence>
<dbReference type="STRING" id="1801752.A3J61_01205"/>
<dbReference type="InterPro" id="IPR036805">
    <property type="entry name" value="Tscrpt_elong_fac_GreA/B_N_sf"/>
</dbReference>
<dbReference type="NCBIfam" id="TIGR01462">
    <property type="entry name" value="greA"/>
    <property type="match status" value="1"/>
</dbReference>
<evidence type="ECO:0000313" key="13">
    <source>
        <dbReference type="Proteomes" id="UP000179686"/>
    </source>
</evidence>
<dbReference type="NCBIfam" id="NF001263">
    <property type="entry name" value="PRK00226.1-4"/>
    <property type="match status" value="1"/>
</dbReference>
<evidence type="ECO:0000259" key="11">
    <source>
        <dbReference type="Pfam" id="PF03449"/>
    </source>
</evidence>
<organism evidence="12 13">
    <name type="scientific">Candidatus Nomurabacteria bacterium RIFCSPHIGHO2_02_FULL_38_15</name>
    <dbReference type="NCBI Taxonomy" id="1801752"/>
    <lineage>
        <taxon>Bacteria</taxon>
        <taxon>Candidatus Nomuraibacteriota</taxon>
    </lineage>
</organism>
<dbReference type="GO" id="GO:0032784">
    <property type="term" value="P:regulation of DNA-templated transcription elongation"/>
    <property type="evidence" value="ECO:0007669"/>
    <property type="project" value="UniProtKB-UniRule"/>
</dbReference>
<dbReference type="InterPro" id="IPR028624">
    <property type="entry name" value="Tscrpt_elong_fac_GreA/B"/>
</dbReference>
<dbReference type="InterPro" id="IPR023459">
    <property type="entry name" value="Tscrpt_elong_fac_GreA/B_fam"/>
</dbReference>
<dbReference type="HAMAP" id="MF_00105">
    <property type="entry name" value="GreA_GreB"/>
    <property type="match status" value="1"/>
</dbReference>
<protein>
    <recommendedName>
        <fullName evidence="2 8">Transcription elongation factor GreA</fullName>
    </recommendedName>
    <alternativeName>
        <fullName evidence="7 8">Transcript cleavage factor GreA</fullName>
    </alternativeName>
</protein>
<dbReference type="Gene3D" id="1.10.287.180">
    <property type="entry name" value="Transcription elongation factor, GreA/GreB, N-terminal domain"/>
    <property type="match status" value="1"/>
</dbReference>
<dbReference type="InterPro" id="IPR018151">
    <property type="entry name" value="TF_GreA/GreB_CS"/>
</dbReference>
<keyword evidence="3 8" id="KW-0805">Transcription regulation</keyword>
<evidence type="ECO:0000256" key="4">
    <source>
        <dbReference type="ARBA" id="ARBA00023125"/>
    </source>
</evidence>
<sequence length="154" mass="17292">MEKEYITQSKKTQLEAELERLQTIERREVIGRLEFAKALGDLKENAEYHEAREAQGKLEDRIKHILYVLKHAEIIDEAKTHEIIGMGATVKILNLNTNEGKTLQIVGPQDADITSGRISHTSPLAQVLLHKKVGDIAIFNAPKGEVAYKIIAIE</sequence>
<evidence type="ECO:0000259" key="10">
    <source>
        <dbReference type="Pfam" id="PF01272"/>
    </source>
</evidence>
<feature type="domain" description="Transcription elongation factor GreA/GreB N-terminal" evidence="11">
    <location>
        <begin position="5"/>
        <end position="74"/>
    </location>
</feature>
<evidence type="ECO:0000256" key="9">
    <source>
        <dbReference type="RuleBase" id="RU000556"/>
    </source>
</evidence>
<dbReference type="GO" id="GO:0006354">
    <property type="term" value="P:DNA-templated transcription elongation"/>
    <property type="evidence" value="ECO:0007669"/>
    <property type="project" value="TreeGrafter"/>
</dbReference>
<dbReference type="PROSITE" id="PS00829">
    <property type="entry name" value="GREAB_1"/>
    <property type="match status" value="1"/>
</dbReference>
<dbReference type="Gene3D" id="3.10.50.30">
    <property type="entry name" value="Transcription elongation factor, GreA/GreB, C-terminal domain"/>
    <property type="match status" value="1"/>
</dbReference>
<evidence type="ECO:0000256" key="2">
    <source>
        <dbReference type="ARBA" id="ARBA00013729"/>
    </source>
</evidence>
<dbReference type="InterPro" id="IPR022691">
    <property type="entry name" value="Tscrpt_elong_fac_GreA/B_N"/>
</dbReference>
<proteinExistence type="inferred from homology"/>
<dbReference type="PANTHER" id="PTHR30437">
    <property type="entry name" value="TRANSCRIPTION ELONGATION FACTOR GREA"/>
    <property type="match status" value="1"/>
</dbReference>
<keyword evidence="4 8" id="KW-0238">DNA-binding</keyword>
<dbReference type="Pfam" id="PF01272">
    <property type="entry name" value="GreA_GreB"/>
    <property type="match status" value="1"/>
</dbReference>
<feature type="domain" description="Transcription elongation factor GreA/GreB C-terminal" evidence="10">
    <location>
        <begin position="80"/>
        <end position="154"/>
    </location>
</feature>
<dbReference type="InterPro" id="IPR001437">
    <property type="entry name" value="Tscrpt_elong_fac_GreA/B_C"/>
</dbReference>
<reference evidence="12 13" key="1">
    <citation type="journal article" date="2016" name="Nat. Commun.">
        <title>Thousands of microbial genomes shed light on interconnected biogeochemical processes in an aquifer system.</title>
        <authorList>
            <person name="Anantharaman K."/>
            <person name="Brown C.T."/>
            <person name="Hug L.A."/>
            <person name="Sharon I."/>
            <person name="Castelle C.J."/>
            <person name="Probst A.J."/>
            <person name="Thomas B.C."/>
            <person name="Singh A."/>
            <person name="Wilkins M.J."/>
            <person name="Karaoz U."/>
            <person name="Brodie E.L."/>
            <person name="Williams K.H."/>
            <person name="Hubbard S.S."/>
            <person name="Banfield J.F."/>
        </authorList>
    </citation>
    <scope>NUCLEOTIDE SEQUENCE [LARGE SCALE GENOMIC DNA]</scope>
</reference>
<dbReference type="InterPro" id="IPR006359">
    <property type="entry name" value="Tscrpt_elong_fac_GreA"/>
</dbReference>
<evidence type="ECO:0000256" key="7">
    <source>
        <dbReference type="ARBA" id="ARBA00030776"/>
    </source>
</evidence>
<comment type="caution">
    <text evidence="12">The sequence shown here is derived from an EMBL/GenBank/DDBJ whole genome shotgun (WGS) entry which is preliminary data.</text>
</comment>